<dbReference type="InterPro" id="IPR050767">
    <property type="entry name" value="Sel1_AlgK"/>
</dbReference>
<gene>
    <name evidence="2" type="ORF">DFR35_0221</name>
</gene>
<evidence type="ECO:0000256" key="1">
    <source>
        <dbReference type="SAM" id="SignalP"/>
    </source>
</evidence>
<dbReference type="InterPro" id="IPR011990">
    <property type="entry name" value="TPR-like_helical_dom_sf"/>
</dbReference>
<dbReference type="AlphaFoldDB" id="A0A497XIG5"/>
<feature type="signal peptide" evidence="1">
    <location>
        <begin position="1"/>
        <end position="23"/>
    </location>
</feature>
<dbReference type="Gene3D" id="1.25.40.10">
    <property type="entry name" value="Tetratricopeptide repeat domain"/>
    <property type="match status" value="2"/>
</dbReference>
<dbReference type="SUPFAM" id="SSF81901">
    <property type="entry name" value="HCP-like"/>
    <property type="match status" value="2"/>
</dbReference>
<keyword evidence="3" id="KW-1185">Reference proteome</keyword>
<dbReference type="Pfam" id="PF08238">
    <property type="entry name" value="Sel1"/>
    <property type="match status" value="5"/>
</dbReference>
<dbReference type="SMART" id="SM00671">
    <property type="entry name" value="SEL1"/>
    <property type="match status" value="5"/>
</dbReference>
<feature type="chain" id="PRO_5019735348" description="TPR repeat protein" evidence="1">
    <location>
        <begin position="24"/>
        <end position="277"/>
    </location>
</feature>
<dbReference type="PANTHER" id="PTHR11102:SF160">
    <property type="entry name" value="ERAD-ASSOCIATED E3 UBIQUITIN-PROTEIN LIGASE COMPONENT HRD3"/>
    <property type="match status" value="1"/>
</dbReference>
<dbReference type="RefSeq" id="WP_121239643.1">
    <property type="nucleotide sequence ID" value="NZ_BHVV01000001.1"/>
</dbReference>
<dbReference type="OrthoDB" id="5365194at2"/>
<dbReference type="InterPro" id="IPR006597">
    <property type="entry name" value="Sel1-like"/>
</dbReference>
<organism evidence="2 3">
    <name type="scientific">Sulfurisoma sediminicola</name>
    <dbReference type="NCBI Taxonomy" id="1381557"/>
    <lineage>
        <taxon>Bacteria</taxon>
        <taxon>Pseudomonadati</taxon>
        <taxon>Pseudomonadota</taxon>
        <taxon>Betaproteobacteria</taxon>
        <taxon>Nitrosomonadales</taxon>
        <taxon>Sterolibacteriaceae</taxon>
        <taxon>Sulfurisoma</taxon>
    </lineage>
</organism>
<reference evidence="2 3" key="1">
    <citation type="submission" date="2018-10" db="EMBL/GenBank/DDBJ databases">
        <title>Genomic Encyclopedia of Type Strains, Phase IV (KMG-IV): sequencing the most valuable type-strain genomes for metagenomic binning, comparative biology and taxonomic classification.</title>
        <authorList>
            <person name="Goeker M."/>
        </authorList>
    </citation>
    <scope>NUCLEOTIDE SEQUENCE [LARGE SCALE GENOMIC DNA]</scope>
    <source>
        <strain evidence="2 3">DSM 26916</strain>
    </source>
</reference>
<evidence type="ECO:0000313" key="2">
    <source>
        <dbReference type="EMBL" id="RLJ67672.1"/>
    </source>
</evidence>
<proteinExistence type="predicted"/>
<evidence type="ECO:0008006" key="4">
    <source>
        <dbReference type="Google" id="ProtNLM"/>
    </source>
</evidence>
<evidence type="ECO:0000313" key="3">
    <source>
        <dbReference type="Proteomes" id="UP000268908"/>
    </source>
</evidence>
<dbReference type="PANTHER" id="PTHR11102">
    <property type="entry name" value="SEL-1-LIKE PROTEIN"/>
    <property type="match status" value="1"/>
</dbReference>
<accession>A0A497XIG5</accession>
<name>A0A497XIG5_9PROT</name>
<dbReference type="EMBL" id="RCCI01000004">
    <property type="protein sequence ID" value="RLJ67672.1"/>
    <property type="molecule type" value="Genomic_DNA"/>
</dbReference>
<comment type="caution">
    <text evidence="2">The sequence shown here is derived from an EMBL/GenBank/DDBJ whole genome shotgun (WGS) entry which is preliminary data.</text>
</comment>
<dbReference type="Proteomes" id="UP000268908">
    <property type="component" value="Unassembled WGS sequence"/>
</dbReference>
<keyword evidence="1" id="KW-0732">Signal</keyword>
<sequence>MKHRPFRLLLATAALLGMATAYAMSPDELAMTRNVAERGNASAQLLLAIAYLNGDGGLARDARLASHWFEQAALQGNGYAEARLADLYEEGLGVELNLPLAADWRERAARRGNIDAQLKLGRMYLQGVGVAQDLARARNWLQQAAEGGDSEAAYLLSHLYKHGLGGPQDRTVASNWLARSAEQGYLESIKLLHAIKSFGRHYDRTLSGDALKHLAADGDADAQYQLGLHYEAGSGGERRDAAQAAAWFQRAANQGNEQARHALINLKSGSEAANINR</sequence>
<protein>
    <recommendedName>
        <fullName evidence="4">TPR repeat protein</fullName>
    </recommendedName>
</protein>